<proteinExistence type="predicted"/>
<accession>A0A7Y9I8B8</accession>
<sequence>MTSADPRSVLDRAAMATTTPELQEWSTEHAAAAEQRVQLWFGPHVLRTYRAESGAAEEYARAIGRRFPGLRVTLDRDVADGMEPLPGEQLWSLTP</sequence>
<reference evidence="1 2" key="1">
    <citation type="submission" date="2020-07" db="EMBL/GenBank/DDBJ databases">
        <title>Sequencing the genomes of 1000 actinobacteria strains.</title>
        <authorList>
            <person name="Klenk H.-P."/>
        </authorList>
    </citation>
    <scope>NUCLEOTIDE SEQUENCE [LARGE SCALE GENOMIC DNA]</scope>
    <source>
        <strain evidence="1 2">DSM 22083</strain>
    </source>
</reference>
<dbReference type="AlphaFoldDB" id="A0A7Y9I8B8"/>
<dbReference type="RefSeq" id="WP_246322360.1">
    <property type="nucleotide sequence ID" value="NZ_JACCBU010000001.1"/>
</dbReference>
<dbReference type="Proteomes" id="UP000569914">
    <property type="component" value="Unassembled WGS sequence"/>
</dbReference>
<name>A0A7Y9I8B8_9ACTN</name>
<evidence type="ECO:0000313" key="2">
    <source>
        <dbReference type="Proteomes" id="UP000569914"/>
    </source>
</evidence>
<protein>
    <submittedName>
        <fullName evidence="1">Uncharacterized protein</fullName>
    </submittedName>
</protein>
<gene>
    <name evidence="1" type="ORF">BKA15_003371</name>
</gene>
<dbReference type="EMBL" id="JACCBU010000001">
    <property type="protein sequence ID" value="NYE72042.1"/>
    <property type="molecule type" value="Genomic_DNA"/>
</dbReference>
<organism evidence="1 2">
    <name type="scientific">Microlunatus parietis</name>
    <dbReference type="NCBI Taxonomy" id="682979"/>
    <lineage>
        <taxon>Bacteria</taxon>
        <taxon>Bacillati</taxon>
        <taxon>Actinomycetota</taxon>
        <taxon>Actinomycetes</taxon>
        <taxon>Propionibacteriales</taxon>
        <taxon>Propionibacteriaceae</taxon>
        <taxon>Microlunatus</taxon>
    </lineage>
</organism>
<comment type="caution">
    <text evidence="1">The sequence shown here is derived from an EMBL/GenBank/DDBJ whole genome shotgun (WGS) entry which is preliminary data.</text>
</comment>
<keyword evidence="2" id="KW-1185">Reference proteome</keyword>
<evidence type="ECO:0000313" key="1">
    <source>
        <dbReference type="EMBL" id="NYE72042.1"/>
    </source>
</evidence>